<organism evidence="1 2">
    <name type="scientific">Streptomyces filamentosus</name>
    <name type="common">Streptomyces roseosporus</name>
    <dbReference type="NCBI Taxonomy" id="67294"/>
    <lineage>
        <taxon>Bacteria</taxon>
        <taxon>Bacillati</taxon>
        <taxon>Actinomycetota</taxon>
        <taxon>Actinomycetes</taxon>
        <taxon>Kitasatosporales</taxon>
        <taxon>Streptomycetaceae</taxon>
        <taxon>Streptomyces</taxon>
    </lineage>
</organism>
<dbReference type="SUPFAM" id="SSF52540">
    <property type="entry name" value="P-loop containing nucleoside triphosphate hydrolases"/>
    <property type="match status" value="1"/>
</dbReference>
<gene>
    <name evidence="1" type="ORF">GCM10017667_65750</name>
</gene>
<dbReference type="RefSeq" id="WP_150227213.1">
    <property type="nucleotide sequence ID" value="NZ_BNBE01000003.1"/>
</dbReference>
<dbReference type="Proteomes" id="UP000632849">
    <property type="component" value="Unassembled WGS sequence"/>
</dbReference>
<evidence type="ECO:0000313" key="2">
    <source>
        <dbReference type="Proteomes" id="UP000632849"/>
    </source>
</evidence>
<reference evidence="1" key="2">
    <citation type="submission" date="2020-09" db="EMBL/GenBank/DDBJ databases">
        <authorList>
            <person name="Sun Q."/>
            <person name="Ohkuma M."/>
        </authorList>
    </citation>
    <scope>NUCLEOTIDE SEQUENCE</scope>
    <source>
        <strain evidence="1">JCM 4122</strain>
    </source>
</reference>
<sequence length="212" mass="23446">MDDLDRAARALLRLPPSLGPVRLVAVDGHAGSGKSTLARRLAAALGGAPVLRLDDLATHEELFAWTGRLREQVLEPLERGRAARYRPYDWTLRGFGPGRELPPAPVVLVEGVGAGRRALRPHLAWLLWMERPAGASWARGRHRDGPEQAEFWDGWEVAETRHFAEDPSRPFADTLVREREKGYDWLPGPGVTAGADQIITHRDGVLAVDRVP</sequence>
<dbReference type="Gene3D" id="3.40.50.300">
    <property type="entry name" value="P-loop containing nucleotide triphosphate hydrolases"/>
    <property type="match status" value="1"/>
</dbReference>
<accession>A0A919BVC0</accession>
<name>A0A919BVC0_STRFL</name>
<dbReference type="GeneID" id="95658135"/>
<dbReference type="AlphaFoldDB" id="A0A919BVC0"/>
<reference evidence="1" key="1">
    <citation type="journal article" date="2014" name="Int. J. Syst. Evol. Microbiol.">
        <title>Complete genome sequence of Corynebacterium casei LMG S-19264T (=DSM 44701T), isolated from a smear-ripened cheese.</title>
        <authorList>
            <consortium name="US DOE Joint Genome Institute (JGI-PGF)"/>
            <person name="Walter F."/>
            <person name="Albersmeier A."/>
            <person name="Kalinowski J."/>
            <person name="Ruckert C."/>
        </authorList>
    </citation>
    <scope>NUCLEOTIDE SEQUENCE</scope>
    <source>
        <strain evidence="1">JCM 4122</strain>
    </source>
</reference>
<keyword evidence="2" id="KW-1185">Reference proteome</keyword>
<comment type="caution">
    <text evidence="1">The sequence shown here is derived from an EMBL/GenBank/DDBJ whole genome shotgun (WGS) entry which is preliminary data.</text>
</comment>
<dbReference type="EMBL" id="BNBE01000003">
    <property type="protein sequence ID" value="GHG21180.1"/>
    <property type="molecule type" value="Genomic_DNA"/>
</dbReference>
<evidence type="ECO:0008006" key="3">
    <source>
        <dbReference type="Google" id="ProtNLM"/>
    </source>
</evidence>
<protein>
    <recommendedName>
        <fullName evidence="3">Uridine kinase</fullName>
    </recommendedName>
</protein>
<proteinExistence type="predicted"/>
<evidence type="ECO:0000313" key="1">
    <source>
        <dbReference type="EMBL" id="GHG21180.1"/>
    </source>
</evidence>
<dbReference type="InterPro" id="IPR027417">
    <property type="entry name" value="P-loop_NTPase"/>
</dbReference>